<dbReference type="EMBL" id="CP015922">
    <property type="protein sequence ID" value="ANI99295.1"/>
    <property type="molecule type" value="Genomic_DNA"/>
</dbReference>
<proteinExistence type="predicted"/>
<organism evidence="1 2">
    <name type="scientific">Polynucleobacter wuianus</name>
    <dbReference type="NCBI Taxonomy" id="1743168"/>
    <lineage>
        <taxon>Bacteria</taxon>
        <taxon>Pseudomonadati</taxon>
        <taxon>Pseudomonadota</taxon>
        <taxon>Betaproteobacteria</taxon>
        <taxon>Burkholderiales</taxon>
        <taxon>Burkholderiaceae</taxon>
        <taxon>Polynucleobacter</taxon>
    </lineage>
</organism>
<dbReference type="RefSeq" id="WP_068948299.1">
    <property type="nucleotide sequence ID" value="NZ_CP015922.1"/>
</dbReference>
<keyword evidence="2" id="KW-1185">Reference proteome</keyword>
<reference evidence="2" key="1">
    <citation type="submission" date="2016-05" db="EMBL/GenBank/DDBJ databases">
        <title>Polynucleobacter sp. QLW-P1FAT50C-4 genome.</title>
        <authorList>
            <person name="Hahn M.W."/>
        </authorList>
    </citation>
    <scope>NUCLEOTIDE SEQUENCE [LARGE SCALE GENOMIC DNA]</scope>
    <source>
        <strain evidence="2">QLW-P1FAT50C-4</strain>
    </source>
</reference>
<name>A0A191UEH7_9BURK</name>
<dbReference type="SUPFAM" id="SSF109604">
    <property type="entry name" value="HD-domain/PDEase-like"/>
    <property type="match status" value="1"/>
</dbReference>
<sequence>MSRDYDRSGLIALIKSEFKLDWQGIHGANHWARVLHHGKNVGQIRQADLLVVELFGFLHDSCRLDDGRDPKHGERAAEFAHGIHGDYYSLQPKQLDELCYALRHHSGGDISSNKTIQTCWDADRLDLGRVGIFPAPQFLSQEANLFIDLAYDWSTQLPRRAHG</sequence>
<dbReference type="OrthoDB" id="9797344at2"/>
<accession>A0A191UEH7</accession>
<dbReference type="Proteomes" id="UP000078463">
    <property type="component" value="Chromosome"/>
</dbReference>
<dbReference type="AlphaFoldDB" id="A0A191UEH7"/>
<protein>
    <recommendedName>
        <fullName evidence="3">HD domain-containing protein</fullName>
    </recommendedName>
</protein>
<dbReference type="KEGG" id="pwu:A8O14_03800"/>
<gene>
    <name evidence="1" type="ORF">A8O14_03800</name>
</gene>
<dbReference type="Gene3D" id="1.10.3210.10">
    <property type="entry name" value="Hypothetical protein af1432"/>
    <property type="match status" value="1"/>
</dbReference>
<evidence type="ECO:0000313" key="2">
    <source>
        <dbReference type="Proteomes" id="UP000078463"/>
    </source>
</evidence>
<evidence type="ECO:0008006" key="3">
    <source>
        <dbReference type="Google" id="ProtNLM"/>
    </source>
</evidence>
<evidence type="ECO:0000313" key="1">
    <source>
        <dbReference type="EMBL" id="ANI99295.1"/>
    </source>
</evidence>
<dbReference type="STRING" id="1743168.A8O14_03800"/>